<dbReference type="RefSeq" id="WP_011176852.1">
    <property type="nucleotide sequence ID" value="NC_005877.1"/>
</dbReference>
<keyword evidence="4" id="KW-0051">Antiviral defense</keyword>
<reference evidence="5 6" key="1">
    <citation type="journal article" date="2004" name="Proc. Natl. Acad. Sci. U.S.A.">
        <title>Genome sequence of Picrophilus torridus and its implications for life around pH 0.</title>
        <authorList>
            <person name="Futterer O."/>
            <person name="Angelov A."/>
            <person name="Liesegang H."/>
            <person name="Gottschalk G."/>
            <person name="Schleper C."/>
            <person name="Schepers B."/>
            <person name="Dock C."/>
            <person name="Antranikian G."/>
            <person name="Liebl W."/>
        </authorList>
    </citation>
    <scope>NUCLEOTIDE SEQUENCE [LARGE SCALE GENOMIC DNA]</scope>
    <source>
        <strain evidence="6">ATCC 700027 / DSM 9790 / JCM 10055 / NBRC 100828</strain>
    </source>
</reference>
<evidence type="ECO:0000256" key="4">
    <source>
        <dbReference type="ARBA" id="ARBA00023118"/>
    </source>
</evidence>
<dbReference type="eggNOG" id="arCOG03222">
    <property type="taxonomic scope" value="Archaea"/>
</dbReference>
<sequence>MTVYKIRFKSSSTVVDSIKISGAIINSYSILYPDKLNGFIESIINNEHSFSGIFPFENGIKYPIPAINNIIDTNLKREDMLRIIRERKNIPKYINEDELKKIIKNYIDNNITGVEYHKIFKSEGDRKNYSFVKTVSETGINIYEKPVKTDENRWKYNDVFSKELYRYNSAYFIVENSNRYIDAAINLLEDFGISGRRNTGKGNVDIQKYDDILTGFNGEGFYLLLSSFIPVNEYINNIDFERSRYNLKIFQGKDIKGKPLGPFLYFAPGSLLYLNDKIKGMVYKYDEKVLVFNPVIRRVSNEI</sequence>
<dbReference type="PaxDb" id="263820-PTO0051"/>
<protein>
    <recommendedName>
        <fullName evidence="2">CRISPR system Cms protein Csm4</fullName>
    </recommendedName>
</protein>
<proteinExistence type="inferred from homology"/>
<name>Q6L315_PICTO</name>
<dbReference type="Proteomes" id="UP000000438">
    <property type="component" value="Chromosome"/>
</dbReference>
<dbReference type="KEGG" id="pto:PTO0051"/>
<accession>Q6L315</accession>
<dbReference type="HOGENOM" id="CLU_917080_0_0_2"/>
<evidence type="ECO:0000256" key="3">
    <source>
        <dbReference type="ARBA" id="ARBA00022884"/>
    </source>
</evidence>
<evidence type="ECO:0000313" key="6">
    <source>
        <dbReference type="Proteomes" id="UP000000438"/>
    </source>
</evidence>
<evidence type="ECO:0000256" key="2">
    <source>
        <dbReference type="ARBA" id="ARBA00016109"/>
    </source>
</evidence>
<dbReference type="InterPro" id="IPR005510">
    <property type="entry name" value="Csm4"/>
</dbReference>
<comment type="similarity">
    <text evidence="1">Belongs to the CRISPR-associated Csm4 family.</text>
</comment>
<evidence type="ECO:0000256" key="1">
    <source>
        <dbReference type="ARBA" id="ARBA00005772"/>
    </source>
</evidence>
<dbReference type="EMBL" id="AE017261">
    <property type="protein sequence ID" value="AAT42636.1"/>
    <property type="molecule type" value="Genomic_DNA"/>
</dbReference>
<gene>
    <name evidence="5" type="ordered locus">PTO0051</name>
</gene>
<dbReference type="STRING" id="263820.PTO0051"/>
<organism evidence="5 6">
    <name type="scientific">Picrophilus torridus (strain ATCC 700027 / DSM 9790 / JCM 10055 / NBRC 100828 / KAW 2/3)</name>
    <dbReference type="NCBI Taxonomy" id="1122961"/>
    <lineage>
        <taxon>Archaea</taxon>
        <taxon>Methanobacteriati</taxon>
        <taxon>Thermoplasmatota</taxon>
        <taxon>Thermoplasmata</taxon>
        <taxon>Thermoplasmatales</taxon>
        <taxon>Picrophilaceae</taxon>
        <taxon>Picrophilus</taxon>
    </lineage>
</organism>
<dbReference type="OrthoDB" id="86293at2157"/>
<dbReference type="GO" id="GO:0003723">
    <property type="term" value="F:RNA binding"/>
    <property type="evidence" value="ECO:0007669"/>
    <property type="project" value="UniProtKB-KW"/>
</dbReference>
<evidence type="ECO:0000313" key="5">
    <source>
        <dbReference type="EMBL" id="AAT42636.1"/>
    </source>
</evidence>
<keyword evidence="3" id="KW-0694">RNA-binding</keyword>
<dbReference type="GeneID" id="2845008"/>
<dbReference type="AlphaFoldDB" id="Q6L315"/>
<dbReference type="GO" id="GO:0051607">
    <property type="term" value="P:defense response to virus"/>
    <property type="evidence" value="ECO:0007669"/>
    <property type="project" value="UniProtKB-KW"/>
</dbReference>
<dbReference type="InParanoid" id="Q6L315"/>
<dbReference type="NCBIfam" id="TIGR01903">
    <property type="entry name" value="cas5_csm4"/>
    <property type="match status" value="1"/>
</dbReference>